<dbReference type="Proteomes" id="UP000824065">
    <property type="component" value="Unassembled WGS sequence"/>
</dbReference>
<proteinExistence type="predicted"/>
<reference evidence="2" key="2">
    <citation type="submission" date="2021-04" db="EMBL/GenBank/DDBJ databases">
        <authorList>
            <person name="Gilroy R."/>
        </authorList>
    </citation>
    <scope>NUCLEOTIDE SEQUENCE</scope>
    <source>
        <strain evidence="2">ChiBcec16-3735</strain>
    </source>
</reference>
<organism evidence="2 3">
    <name type="scientific">Candidatus Faecalibacterium gallistercoris</name>
    <dbReference type="NCBI Taxonomy" id="2838579"/>
    <lineage>
        <taxon>Bacteria</taxon>
        <taxon>Bacillati</taxon>
        <taxon>Bacillota</taxon>
        <taxon>Clostridia</taxon>
        <taxon>Eubacteriales</taxon>
        <taxon>Oscillospiraceae</taxon>
        <taxon>Faecalibacterium</taxon>
    </lineage>
</organism>
<reference evidence="2" key="1">
    <citation type="journal article" date="2021" name="PeerJ">
        <title>Extensive microbial diversity within the chicken gut microbiome revealed by metagenomics and culture.</title>
        <authorList>
            <person name="Gilroy R."/>
            <person name="Ravi A."/>
            <person name="Getino M."/>
            <person name="Pursley I."/>
            <person name="Horton D.L."/>
            <person name="Alikhan N.F."/>
            <person name="Baker D."/>
            <person name="Gharbi K."/>
            <person name="Hall N."/>
            <person name="Watson M."/>
            <person name="Adriaenssens E.M."/>
            <person name="Foster-Nyarko E."/>
            <person name="Jarju S."/>
            <person name="Secka A."/>
            <person name="Antonio M."/>
            <person name="Oren A."/>
            <person name="Chaudhuri R.R."/>
            <person name="La Ragione R."/>
            <person name="Hildebrand F."/>
            <person name="Pallen M.J."/>
        </authorList>
    </citation>
    <scope>NUCLEOTIDE SEQUENCE</scope>
    <source>
        <strain evidence="2">ChiBcec16-3735</strain>
    </source>
</reference>
<evidence type="ECO:0008006" key="4">
    <source>
        <dbReference type="Google" id="ProtNLM"/>
    </source>
</evidence>
<comment type="caution">
    <text evidence="2">The sequence shown here is derived from an EMBL/GenBank/DDBJ whole genome shotgun (WGS) entry which is preliminary data.</text>
</comment>
<feature type="chain" id="PRO_5039241720" description="Peptidase C39-like domain-containing protein" evidence="1">
    <location>
        <begin position="31"/>
        <end position="346"/>
    </location>
</feature>
<feature type="signal peptide" evidence="1">
    <location>
        <begin position="1"/>
        <end position="30"/>
    </location>
</feature>
<accession>A0A9D2FGH4</accession>
<evidence type="ECO:0000256" key="1">
    <source>
        <dbReference type="SAM" id="SignalP"/>
    </source>
</evidence>
<evidence type="ECO:0000313" key="2">
    <source>
        <dbReference type="EMBL" id="HIZ57931.1"/>
    </source>
</evidence>
<gene>
    <name evidence="2" type="ORF">H9725_05035</name>
</gene>
<protein>
    <recommendedName>
        <fullName evidence="4">Peptidase C39-like domain-containing protein</fullName>
    </recommendedName>
</protein>
<evidence type="ECO:0000313" key="3">
    <source>
        <dbReference type="Proteomes" id="UP000824065"/>
    </source>
</evidence>
<sequence length="346" mass="36255">METRTGWRRRLAALCLAALLLLPCMPRALAADLNVDAGFYLKQSRSGTCTLTAAAMMLRRRAYLDGLADWVDVTENNVRPAAWSNGLSHNFTYKAMKVRYATLPADNGAKTQTLIDLLAAHPEGIVLYDRRQPHAILLTDYTNGVFYCSDPAGNISAGRVPISSASVSIAGASCYWYIAEDNNAAAGAAQTSELQLAGVTYPVNVHTGTGMSLNGNVTAASGSTLAEVAVLIEDAAGNTVMSASAALTGSESSWSLRQVDSAIRFGDLPAGNYTYLVIAEDATGDSLCFGADFTVSDAPAADGCYWSVQDPEGAMLQDQTAAAAAPAAEQPATLGSQLADFLGSLF</sequence>
<dbReference type="AlphaFoldDB" id="A0A9D2FGH4"/>
<keyword evidence="1" id="KW-0732">Signal</keyword>
<dbReference type="EMBL" id="DXBJ01000033">
    <property type="protein sequence ID" value="HIZ57931.1"/>
    <property type="molecule type" value="Genomic_DNA"/>
</dbReference>
<name>A0A9D2FGH4_9FIRM</name>